<dbReference type="Proteomes" id="UP001171945">
    <property type="component" value="Unassembled WGS sequence"/>
</dbReference>
<comment type="caution">
    <text evidence="1">The sequence shown here is derived from an EMBL/GenBank/DDBJ whole genome shotgun (WGS) entry which is preliminary data.</text>
</comment>
<dbReference type="EMBL" id="JAUCGM010000400">
    <property type="protein sequence ID" value="MDM8563009.1"/>
    <property type="molecule type" value="Genomic_DNA"/>
</dbReference>
<organism evidence="1 2">
    <name type="scientific">Candidatus Marithioploca araucensis</name>
    <dbReference type="NCBI Taxonomy" id="70273"/>
    <lineage>
        <taxon>Bacteria</taxon>
        <taxon>Pseudomonadati</taxon>
        <taxon>Pseudomonadota</taxon>
        <taxon>Gammaproteobacteria</taxon>
        <taxon>Thiotrichales</taxon>
        <taxon>Thiotrichaceae</taxon>
        <taxon>Candidatus Marithioploca</taxon>
    </lineage>
</organism>
<reference evidence="1" key="1">
    <citation type="submission" date="2023-06" db="EMBL/GenBank/DDBJ databases">
        <title>Uncultivated large filamentous bacteria from sulfidic sediments reveal new species and different genomic features in energy metabolism and defense.</title>
        <authorList>
            <person name="Fonseca A."/>
        </authorList>
    </citation>
    <scope>NUCLEOTIDE SEQUENCE</scope>
    <source>
        <strain evidence="1">HSG4</strain>
    </source>
</reference>
<gene>
    <name evidence="1" type="ORF">QUF54_06625</name>
</gene>
<evidence type="ECO:0000313" key="2">
    <source>
        <dbReference type="Proteomes" id="UP001171945"/>
    </source>
</evidence>
<name>A0ABT7VTU9_9GAMM</name>
<protein>
    <submittedName>
        <fullName evidence="1">Uncharacterized protein</fullName>
    </submittedName>
</protein>
<accession>A0ABT7VTU9</accession>
<keyword evidence="2" id="KW-1185">Reference proteome</keyword>
<proteinExistence type="predicted"/>
<evidence type="ECO:0000313" key="1">
    <source>
        <dbReference type="EMBL" id="MDM8563009.1"/>
    </source>
</evidence>
<sequence>MGTRTADAGRPEHYSLARLSKNKKGRESPFCKCFDTRQSTYFGDVGSLNFYLADFYRNVGQLDNALTSITQASTGWRKFPDHFKGGKAIFCSESEFLDGLKISAF</sequence>